<dbReference type="AlphaFoldDB" id="A0A315XZV2"/>
<dbReference type="InterPro" id="IPR022813">
    <property type="entry name" value="SecD/SecF_arch_bac"/>
</dbReference>
<evidence type="ECO:0000256" key="2">
    <source>
        <dbReference type="ARBA" id="ARBA00022448"/>
    </source>
</evidence>
<feature type="domain" description="SecDF P1 head subdomain" evidence="11">
    <location>
        <begin position="151"/>
        <end position="252"/>
    </location>
</feature>
<dbReference type="NCBIfam" id="TIGR00916">
    <property type="entry name" value="2A0604s01"/>
    <property type="match status" value="1"/>
</dbReference>
<keyword evidence="5 9" id="KW-0653">Protein transport</keyword>
<dbReference type="InterPro" id="IPR054384">
    <property type="entry name" value="SecDF_P1_head"/>
</dbReference>
<keyword evidence="3 9" id="KW-1003">Cell membrane</keyword>
<feature type="transmembrane region" description="Helical" evidence="9">
    <location>
        <begin position="274"/>
        <end position="292"/>
    </location>
</feature>
<sequence>MKKTGKSTFFIVVAFIALFAVTAVFGIDKLFGDNRTTYVKGVDDIRLGIDIKGGVDVTFGPAGDFEADANQLDAATAIIKTRLSSLGITDNEVYSDEKSDRIIVRFPWQVGETDFDPESAVKELGEMAELTFRKGTDTTTDEAGNEIPSGEIVLVGDDVAKATREFQPDSDGKNYEYVVALELSSEGSKKFAAATAELSGSETPISIWMDNTMVSAPSVKSTITDGHAIISGSFDADSAKRLADQINSGALPFKMETKSFRTISPTMGEGSLDAILLAALIAFIGIALYMIVLYRLPGVVAVIALGGQIAGSIAAITGWFGFMNGSTLTIPGIAGIILAVGMGVDANIITGERIKEELRTGKSLDAAIKIAYKRAFSAILDGNITNVIIAVILMGAFGVPDSFFSKILNKTIFFAFGATAEGVVYSFGFTLLAGVICNFIFGVFASRLMVTSLSKFKCFKNRKLYGGDEK</sequence>
<comment type="caution">
    <text evidence="9">Lacks conserved residue(s) required for the propagation of feature annotation.</text>
</comment>
<evidence type="ECO:0000256" key="6">
    <source>
        <dbReference type="ARBA" id="ARBA00022989"/>
    </source>
</evidence>
<dbReference type="HAMAP" id="MF_01463_B">
    <property type="entry name" value="SecD_B"/>
    <property type="match status" value="1"/>
</dbReference>
<dbReference type="STRING" id="1265.SAMN02910280_1573"/>
<comment type="similarity">
    <text evidence="9">Belongs to the SecD/SecF family. SecD subfamily.</text>
</comment>
<dbReference type="InterPro" id="IPR055344">
    <property type="entry name" value="SecD_SecF_C_bact"/>
</dbReference>
<organism evidence="12 13">
    <name type="scientific">Ruminococcus flavefaciens</name>
    <dbReference type="NCBI Taxonomy" id="1265"/>
    <lineage>
        <taxon>Bacteria</taxon>
        <taxon>Bacillati</taxon>
        <taxon>Bacillota</taxon>
        <taxon>Clostridia</taxon>
        <taxon>Eubacteriales</taxon>
        <taxon>Oscillospiraceae</taxon>
        <taxon>Ruminococcus</taxon>
    </lineage>
</organism>
<feature type="transmembrane region" description="Helical" evidence="9">
    <location>
        <begin position="299"/>
        <end position="322"/>
    </location>
</feature>
<keyword evidence="7 9" id="KW-0811">Translocation</keyword>
<dbReference type="Gene3D" id="3.30.1360.200">
    <property type="match status" value="1"/>
</dbReference>
<evidence type="ECO:0000256" key="4">
    <source>
        <dbReference type="ARBA" id="ARBA00022692"/>
    </source>
</evidence>
<accession>A0A315XZV2</accession>
<comment type="subunit">
    <text evidence="9">Forms a complex with SecF. Part of the essential Sec protein translocation apparatus which comprises SecA, SecYEG and auxiliary proteins SecDF. Other proteins may also be involved.</text>
</comment>
<evidence type="ECO:0000256" key="1">
    <source>
        <dbReference type="ARBA" id="ARBA00004651"/>
    </source>
</evidence>
<comment type="function">
    <text evidence="9">Part of the Sec protein translocase complex. Interacts with the SecYEG preprotein conducting channel. SecDF uses the proton motive force (PMF) to complete protein translocation after the ATP-dependent function of SecA.</text>
</comment>
<dbReference type="InterPro" id="IPR048634">
    <property type="entry name" value="SecD_SecF_C"/>
</dbReference>
<keyword evidence="6 9" id="KW-1133">Transmembrane helix</keyword>
<feature type="transmembrane region" description="Helical" evidence="9">
    <location>
        <begin position="423"/>
        <end position="445"/>
    </location>
</feature>
<dbReference type="Pfam" id="PF22599">
    <property type="entry name" value="SecDF_P1_head"/>
    <property type="match status" value="1"/>
</dbReference>
<evidence type="ECO:0000259" key="11">
    <source>
        <dbReference type="Pfam" id="PF22599"/>
    </source>
</evidence>
<dbReference type="Pfam" id="PF02355">
    <property type="entry name" value="SecD_SecF_C"/>
    <property type="match status" value="1"/>
</dbReference>
<dbReference type="GO" id="GO:0043952">
    <property type="term" value="P:protein transport by the Sec complex"/>
    <property type="evidence" value="ECO:0007669"/>
    <property type="project" value="UniProtKB-UniRule"/>
</dbReference>
<keyword evidence="4 9" id="KW-0812">Transmembrane</keyword>
<comment type="caution">
    <text evidence="12">The sequence shown here is derived from an EMBL/GenBank/DDBJ whole genome shotgun (WGS) entry which is preliminary data.</text>
</comment>
<keyword evidence="2 9" id="KW-0813">Transport</keyword>
<evidence type="ECO:0000256" key="7">
    <source>
        <dbReference type="ARBA" id="ARBA00023010"/>
    </source>
</evidence>
<dbReference type="EMBL" id="QGDI01000004">
    <property type="protein sequence ID" value="PWJ13431.1"/>
    <property type="molecule type" value="Genomic_DNA"/>
</dbReference>
<evidence type="ECO:0000259" key="10">
    <source>
        <dbReference type="Pfam" id="PF02355"/>
    </source>
</evidence>
<dbReference type="SUPFAM" id="SSF82866">
    <property type="entry name" value="Multidrug efflux transporter AcrB transmembrane domain"/>
    <property type="match status" value="1"/>
</dbReference>
<evidence type="ECO:0000313" key="12">
    <source>
        <dbReference type="EMBL" id="PWJ13431.1"/>
    </source>
</evidence>
<reference evidence="12 13" key="1">
    <citation type="submission" date="2018-05" db="EMBL/GenBank/DDBJ databases">
        <title>The Hungate 1000. A catalogue of reference genomes from the rumen microbiome.</title>
        <authorList>
            <person name="Kelly W."/>
        </authorList>
    </citation>
    <scope>NUCLEOTIDE SEQUENCE [LARGE SCALE GENOMIC DNA]</scope>
    <source>
        <strain evidence="12 13">SAb67</strain>
    </source>
</reference>
<evidence type="ECO:0000256" key="8">
    <source>
        <dbReference type="ARBA" id="ARBA00023136"/>
    </source>
</evidence>
<evidence type="ECO:0000256" key="9">
    <source>
        <dbReference type="HAMAP-Rule" id="MF_01463"/>
    </source>
</evidence>
<dbReference type="OrthoDB" id="9805019at2"/>
<dbReference type="GO" id="GO:0006605">
    <property type="term" value="P:protein targeting"/>
    <property type="evidence" value="ECO:0007669"/>
    <property type="project" value="UniProtKB-UniRule"/>
</dbReference>
<dbReference type="Gene3D" id="1.20.1640.10">
    <property type="entry name" value="Multidrug efflux transporter AcrB transmembrane domain"/>
    <property type="match status" value="1"/>
</dbReference>
<dbReference type="GO" id="GO:0065002">
    <property type="term" value="P:intracellular protein transmembrane transport"/>
    <property type="evidence" value="ECO:0007669"/>
    <property type="project" value="UniProtKB-UniRule"/>
</dbReference>
<dbReference type="Gene3D" id="3.30.70.3400">
    <property type="match status" value="1"/>
</dbReference>
<feature type="transmembrane region" description="Helical" evidence="9">
    <location>
        <begin position="378"/>
        <end position="399"/>
    </location>
</feature>
<feature type="transmembrane region" description="Helical" evidence="9">
    <location>
        <begin position="328"/>
        <end position="349"/>
    </location>
</feature>
<dbReference type="PANTHER" id="PTHR30081">
    <property type="entry name" value="PROTEIN-EXPORT MEMBRANE PROTEIN SEC"/>
    <property type="match status" value="1"/>
</dbReference>
<protein>
    <recommendedName>
        <fullName evidence="9">Protein translocase subunit SecD</fullName>
    </recommendedName>
</protein>
<proteinExistence type="inferred from homology"/>
<keyword evidence="8 9" id="KW-0472">Membrane</keyword>
<comment type="subcellular location">
    <subcellularLocation>
        <location evidence="1 9">Cell membrane</location>
        <topology evidence="1 9">Multi-pass membrane protein</topology>
    </subcellularLocation>
</comment>
<dbReference type="InterPro" id="IPR005791">
    <property type="entry name" value="SecD"/>
</dbReference>
<dbReference type="Proteomes" id="UP000245720">
    <property type="component" value="Unassembled WGS sequence"/>
</dbReference>
<name>A0A315XZV2_RUMFL</name>
<evidence type="ECO:0000256" key="5">
    <source>
        <dbReference type="ARBA" id="ARBA00022927"/>
    </source>
</evidence>
<dbReference type="GO" id="GO:0015450">
    <property type="term" value="F:protein-transporting ATPase activity"/>
    <property type="evidence" value="ECO:0007669"/>
    <property type="project" value="InterPro"/>
</dbReference>
<evidence type="ECO:0000313" key="13">
    <source>
        <dbReference type="Proteomes" id="UP000245720"/>
    </source>
</evidence>
<feature type="domain" description="Protein export membrane protein SecD/SecF C-terminal" evidence="10">
    <location>
        <begin position="254"/>
        <end position="393"/>
    </location>
</feature>
<gene>
    <name evidence="9" type="primary">secD</name>
    <name evidence="12" type="ORF">IE37_01235</name>
</gene>
<dbReference type="PANTHER" id="PTHR30081:SF1">
    <property type="entry name" value="PROTEIN TRANSLOCASE SUBUNIT SECD"/>
    <property type="match status" value="1"/>
</dbReference>
<evidence type="ECO:0000256" key="3">
    <source>
        <dbReference type="ARBA" id="ARBA00022475"/>
    </source>
</evidence>
<dbReference type="GO" id="GO:0005886">
    <property type="term" value="C:plasma membrane"/>
    <property type="evidence" value="ECO:0007669"/>
    <property type="project" value="UniProtKB-SubCell"/>
</dbReference>